<dbReference type="InterPro" id="IPR011047">
    <property type="entry name" value="Quinoprotein_ADH-like_sf"/>
</dbReference>
<accession>A0AAD7M773</accession>
<dbReference type="InterPro" id="IPR018391">
    <property type="entry name" value="PQQ_b-propeller_rpt"/>
</dbReference>
<keyword evidence="1" id="KW-0732">Signal</keyword>
<evidence type="ECO:0008006" key="4">
    <source>
        <dbReference type="Google" id="ProtNLM"/>
    </source>
</evidence>
<gene>
    <name evidence="2" type="ORF">B0H17DRAFT_1193566</name>
</gene>
<evidence type="ECO:0000313" key="3">
    <source>
        <dbReference type="Proteomes" id="UP001221757"/>
    </source>
</evidence>
<reference evidence="2" key="1">
    <citation type="submission" date="2023-03" db="EMBL/GenBank/DDBJ databases">
        <title>Massive genome expansion in bonnet fungi (Mycena s.s.) driven by repeated elements and novel gene families across ecological guilds.</title>
        <authorList>
            <consortium name="Lawrence Berkeley National Laboratory"/>
            <person name="Harder C.B."/>
            <person name="Miyauchi S."/>
            <person name="Viragh M."/>
            <person name="Kuo A."/>
            <person name="Thoen E."/>
            <person name="Andreopoulos B."/>
            <person name="Lu D."/>
            <person name="Skrede I."/>
            <person name="Drula E."/>
            <person name="Henrissat B."/>
            <person name="Morin E."/>
            <person name="Kohler A."/>
            <person name="Barry K."/>
            <person name="LaButti K."/>
            <person name="Morin E."/>
            <person name="Salamov A."/>
            <person name="Lipzen A."/>
            <person name="Mereny Z."/>
            <person name="Hegedus B."/>
            <person name="Baldrian P."/>
            <person name="Stursova M."/>
            <person name="Weitz H."/>
            <person name="Taylor A."/>
            <person name="Grigoriev I.V."/>
            <person name="Nagy L.G."/>
            <person name="Martin F."/>
            <person name="Kauserud H."/>
        </authorList>
    </citation>
    <scope>NUCLEOTIDE SEQUENCE</scope>
    <source>
        <strain evidence="2">CBHHK067</strain>
    </source>
</reference>
<feature type="chain" id="PRO_5042209378" description="ER membrane protein complex subunit 1" evidence="1">
    <location>
        <begin position="21"/>
        <end position="506"/>
    </location>
</feature>
<dbReference type="Gene3D" id="2.130.10.10">
    <property type="entry name" value="YVTN repeat-like/Quinoprotein amine dehydrogenase"/>
    <property type="match status" value="1"/>
</dbReference>
<organism evidence="2 3">
    <name type="scientific">Mycena rosella</name>
    <name type="common">Pink bonnet</name>
    <name type="synonym">Agaricus rosellus</name>
    <dbReference type="NCBI Taxonomy" id="1033263"/>
    <lineage>
        <taxon>Eukaryota</taxon>
        <taxon>Fungi</taxon>
        <taxon>Dikarya</taxon>
        <taxon>Basidiomycota</taxon>
        <taxon>Agaricomycotina</taxon>
        <taxon>Agaricomycetes</taxon>
        <taxon>Agaricomycetidae</taxon>
        <taxon>Agaricales</taxon>
        <taxon>Marasmiineae</taxon>
        <taxon>Mycenaceae</taxon>
        <taxon>Mycena</taxon>
    </lineage>
</organism>
<feature type="signal peptide" evidence="1">
    <location>
        <begin position="1"/>
        <end position="20"/>
    </location>
</feature>
<proteinExistence type="predicted"/>
<dbReference type="SUPFAM" id="SSF50998">
    <property type="entry name" value="Quinoprotein alcohol dehydrogenase-like"/>
    <property type="match status" value="1"/>
</dbReference>
<evidence type="ECO:0000256" key="1">
    <source>
        <dbReference type="SAM" id="SignalP"/>
    </source>
</evidence>
<dbReference type="SMART" id="SM00564">
    <property type="entry name" value="PQQ"/>
    <property type="match status" value="2"/>
</dbReference>
<protein>
    <recommendedName>
        <fullName evidence="4">ER membrane protein complex subunit 1</fullName>
    </recommendedName>
</protein>
<dbReference type="Proteomes" id="UP001221757">
    <property type="component" value="Unassembled WGS sequence"/>
</dbReference>
<dbReference type="InterPro" id="IPR015943">
    <property type="entry name" value="WD40/YVTN_repeat-like_dom_sf"/>
</dbReference>
<name>A0AAD7M773_MYCRO</name>
<comment type="caution">
    <text evidence="2">The sequence shown here is derived from an EMBL/GenBank/DDBJ whole genome shotgun (WGS) entry which is preliminary data.</text>
</comment>
<keyword evidence="3" id="KW-1185">Reference proteome</keyword>
<dbReference type="EMBL" id="JARKIE010000010">
    <property type="protein sequence ID" value="KAJ7704318.1"/>
    <property type="molecule type" value="Genomic_DNA"/>
</dbReference>
<evidence type="ECO:0000313" key="2">
    <source>
        <dbReference type="EMBL" id="KAJ7704318.1"/>
    </source>
</evidence>
<sequence>MAPSFYFTALPFTLILACCAEIVNLRTTHTDNIQSHSGPAAKRDSPTSDALGDSELLDIVLVASVDGKFHALNRTTGHTLWSMASFASSSRSVAQPATLAPLVRTRHIDHDLDDPDDVAFQEEYIIEPQSGDIYVMATPSSPLQRFPFSVSELVDMSPFSFAAADDHRVFVGRKETSLLVVELETGTIKATIDSECPWDPFEDLRDEELDLDELDGTKPQISKPTEVFIGRTGAFITCGGNRCDPHADYHITIHTRPSGKHRTPLEVQDLSFSTYGPNNQDNVLQASYRNTKDAAYIQSLPNGEIISFKARGEAKRHSGSDSVLWVYKFSNPIVAIFDVLRIPTQHPPNTFVLLQPRPQLSTILPKLTPTTSMDQLPHLESAYIGMVEETGSLFAMSPDRFPLVAFGGTWNRVKLRNAPPAVGEVDAISRARTQREKAMRERDYASQCDRCVDRRCLVGIRPFEGGDGDGPEMRMRRLLDGVPGVPLLRKPPINATILRLCHDFPA</sequence>
<dbReference type="AlphaFoldDB" id="A0AAD7M773"/>